<reference evidence="2 3" key="1">
    <citation type="submission" date="2020-03" db="EMBL/GenBank/DDBJ databases">
        <title>Genomic Encyclopedia of Type Strains, Phase IV (KMG-IV): sequencing the most valuable type-strain genomes for metagenomic binning, comparative biology and taxonomic classification.</title>
        <authorList>
            <person name="Goeker M."/>
        </authorList>
    </citation>
    <scope>NUCLEOTIDE SEQUENCE [LARGE SCALE GENOMIC DNA]</scope>
    <source>
        <strain evidence="2 3">DSM 24233</strain>
    </source>
</reference>
<dbReference type="SUPFAM" id="SSF51690">
    <property type="entry name" value="Nicotinate/Quinolinate PRTase C-terminal domain-like"/>
    <property type="match status" value="1"/>
</dbReference>
<dbReference type="GO" id="GO:0004516">
    <property type="term" value="F:nicotinate phosphoribosyltransferase activity"/>
    <property type="evidence" value="ECO:0007669"/>
    <property type="project" value="UniProtKB-EC"/>
</dbReference>
<dbReference type="GO" id="GO:0009435">
    <property type="term" value="P:NAD+ biosynthetic process"/>
    <property type="evidence" value="ECO:0007669"/>
    <property type="project" value="InterPro"/>
</dbReference>
<dbReference type="Pfam" id="PF02749">
    <property type="entry name" value="QRPTase_N"/>
    <property type="match status" value="1"/>
</dbReference>
<dbReference type="AlphaFoldDB" id="A0A846QNP3"/>
<dbReference type="GO" id="GO:0016763">
    <property type="term" value="F:pentosyltransferase activity"/>
    <property type="evidence" value="ECO:0007669"/>
    <property type="project" value="InterPro"/>
</dbReference>
<dbReference type="InterPro" id="IPR037128">
    <property type="entry name" value="Quinolinate_PRibosylTase_N_sf"/>
</dbReference>
<feature type="domain" description="Quinolinate phosphoribosyl transferase N-terminal" evidence="1">
    <location>
        <begin position="14"/>
        <end position="108"/>
    </location>
</feature>
<evidence type="ECO:0000259" key="1">
    <source>
        <dbReference type="Pfam" id="PF02749"/>
    </source>
</evidence>
<accession>A0A846QNP3</accession>
<comment type="caution">
    <text evidence="2">The sequence shown here is derived from an EMBL/GenBank/DDBJ whole genome shotgun (WGS) entry which is preliminary data.</text>
</comment>
<evidence type="ECO:0000313" key="3">
    <source>
        <dbReference type="Proteomes" id="UP000580856"/>
    </source>
</evidence>
<dbReference type="InterPro" id="IPR036068">
    <property type="entry name" value="Nicotinate_pribotase-like_C"/>
</dbReference>
<dbReference type="InterPro" id="IPR053190">
    <property type="entry name" value="NAPRTase-like"/>
</dbReference>
<dbReference type="InterPro" id="IPR022412">
    <property type="entry name" value="Quinolinate_PRibosylTrfase_N"/>
</dbReference>
<dbReference type="SUPFAM" id="SSF54675">
    <property type="entry name" value="Nicotinate/Quinolinate PRTase N-terminal domain-like"/>
    <property type="match status" value="1"/>
</dbReference>
<dbReference type="EMBL" id="JAATJA010000002">
    <property type="protein sequence ID" value="NJB68807.1"/>
    <property type="molecule type" value="Genomic_DNA"/>
</dbReference>
<evidence type="ECO:0000313" key="2">
    <source>
        <dbReference type="EMBL" id="NJB68807.1"/>
    </source>
</evidence>
<keyword evidence="2" id="KW-0808">Transferase</keyword>
<organism evidence="2 3">
    <name type="scientific">Desulfobaculum xiamenense</name>
    <dbReference type="NCBI Taxonomy" id="995050"/>
    <lineage>
        <taxon>Bacteria</taxon>
        <taxon>Pseudomonadati</taxon>
        <taxon>Thermodesulfobacteriota</taxon>
        <taxon>Desulfovibrionia</taxon>
        <taxon>Desulfovibrionales</taxon>
        <taxon>Desulfovibrionaceae</taxon>
        <taxon>Desulfobaculum</taxon>
    </lineage>
</organism>
<dbReference type="Proteomes" id="UP000580856">
    <property type="component" value="Unassembled WGS sequence"/>
</dbReference>
<sequence>MRYRLPESHRPYTDAYFLRSRHILEREDLNPRVTMQIFLRQGPGRIHGIDEAVGIIGSFAGNGGRNLTVHALPEGAEYAPLETLMLIEGPIQDFIELETLYLGVIASATSERNGDPLPDPSAVERRAAAIREMLPDKQLMYFGSRHWHWTYDEEITRAAIRGGFDSCATDAGATASGLSGGVGTIPHALVLTFAHRVGMERATAEATLAFDRHMDPSIARIALVDTFNREVTDSIATAEALGSRLWGVRLDTAGENLGQGGTPFDGRTHWTGNGVTVELVRNVREQLDAAGHNDVNIVLSSGFGDLEKIAAFKEGEARYGRLFESIGIGSLFPARFATADIVRIEGRDIAKAGRGLHPNPRLRRVL</sequence>
<keyword evidence="3" id="KW-1185">Reference proteome</keyword>
<dbReference type="EC" id="6.3.4.21" evidence="2"/>
<dbReference type="PANTHER" id="PTHR43202:SF1">
    <property type="entry name" value="NICOTINATE PHOSPHORIBOSYLTRANSFERASE"/>
    <property type="match status" value="1"/>
</dbReference>
<keyword evidence="2" id="KW-0436">Ligase</keyword>
<keyword evidence="2" id="KW-0328">Glycosyltransferase</keyword>
<gene>
    <name evidence="2" type="ORF">GGQ74_002480</name>
</gene>
<protein>
    <submittedName>
        <fullName evidence="2">Nicotinate phosphoribosyltransferase</fullName>
        <ecNumber evidence="2">6.3.4.21</ecNumber>
    </submittedName>
</protein>
<dbReference type="Gene3D" id="3.20.20.70">
    <property type="entry name" value="Aldolase class I"/>
    <property type="match status" value="1"/>
</dbReference>
<dbReference type="InterPro" id="IPR013785">
    <property type="entry name" value="Aldolase_TIM"/>
</dbReference>
<name>A0A846QNP3_9BACT</name>
<dbReference type="PANTHER" id="PTHR43202">
    <property type="entry name" value="NICOTINATE-NUCLEOTIDE PYROPHOSPHORYLASE"/>
    <property type="match status" value="1"/>
</dbReference>
<dbReference type="RefSeq" id="WP_167941845.1">
    <property type="nucleotide sequence ID" value="NZ_JAATJA010000002.1"/>
</dbReference>
<proteinExistence type="predicted"/>
<dbReference type="Gene3D" id="3.90.1170.20">
    <property type="entry name" value="Quinolinate phosphoribosyl transferase, N-terminal domain"/>
    <property type="match status" value="1"/>
</dbReference>